<organism evidence="1 2">
    <name type="scientific">Dichomitus squalens</name>
    <dbReference type="NCBI Taxonomy" id="114155"/>
    <lineage>
        <taxon>Eukaryota</taxon>
        <taxon>Fungi</taxon>
        <taxon>Dikarya</taxon>
        <taxon>Basidiomycota</taxon>
        <taxon>Agaricomycotina</taxon>
        <taxon>Agaricomycetes</taxon>
        <taxon>Polyporales</taxon>
        <taxon>Polyporaceae</taxon>
        <taxon>Dichomitus</taxon>
    </lineage>
</organism>
<proteinExistence type="predicted"/>
<accession>A0A4Q9PUR9</accession>
<sequence length="122" mass="13800">MFSPYLGLETLSLTLFGQDISYTIEALRHVRSQELRQIAITHLCFDQSGEDTVSQWSKLSLDGSLATQAYRGLEMLHITLCAAEPYVENVDGRWDKSCKSLLPKCYKRGIVELSLEDVDDPE</sequence>
<evidence type="ECO:0008006" key="3">
    <source>
        <dbReference type="Google" id="ProtNLM"/>
    </source>
</evidence>
<evidence type="ECO:0000313" key="2">
    <source>
        <dbReference type="Proteomes" id="UP000292082"/>
    </source>
</evidence>
<evidence type="ECO:0000313" key="1">
    <source>
        <dbReference type="EMBL" id="TBU58094.1"/>
    </source>
</evidence>
<reference evidence="1 2" key="1">
    <citation type="submission" date="2019-01" db="EMBL/GenBank/DDBJ databases">
        <title>Draft genome sequences of three monokaryotic isolates of the white-rot basidiomycete fungus Dichomitus squalens.</title>
        <authorList>
            <consortium name="DOE Joint Genome Institute"/>
            <person name="Lopez S.C."/>
            <person name="Andreopoulos B."/>
            <person name="Pangilinan J."/>
            <person name="Lipzen A."/>
            <person name="Riley R."/>
            <person name="Ahrendt S."/>
            <person name="Ng V."/>
            <person name="Barry K."/>
            <person name="Daum C."/>
            <person name="Grigoriev I.V."/>
            <person name="Hilden K.S."/>
            <person name="Makela M.R."/>
            <person name="de Vries R.P."/>
        </authorList>
    </citation>
    <scope>NUCLEOTIDE SEQUENCE [LARGE SCALE GENOMIC DNA]</scope>
    <source>
        <strain evidence="1 2">CBS 464.89</strain>
    </source>
</reference>
<keyword evidence="2" id="KW-1185">Reference proteome</keyword>
<dbReference type="AlphaFoldDB" id="A0A4Q9PUR9"/>
<gene>
    <name evidence="1" type="ORF">BD310DRAFT_927970</name>
</gene>
<dbReference type="Proteomes" id="UP000292082">
    <property type="component" value="Unassembled WGS sequence"/>
</dbReference>
<dbReference type="EMBL" id="ML145129">
    <property type="protein sequence ID" value="TBU58094.1"/>
    <property type="molecule type" value="Genomic_DNA"/>
</dbReference>
<protein>
    <recommendedName>
        <fullName evidence="3">F-box domain-containing protein</fullName>
    </recommendedName>
</protein>
<name>A0A4Q9PUR9_9APHY</name>